<evidence type="ECO:0000313" key="2">
    <source>
        <dbReference type="EMBL" id="MFB9840107.1"/>
    </source>
</evidence>
<protein>
    <submittedName>
        <fullName evidence="2">Uncharacterized protein</fullName>
    </submittedName>
</protein>
<comment type="caution">
    <text evidence="2">The sequence shown here is derived from an EMBL/GenBank/DDBJ whole genome shotgun (WGS) entry which is preliminary data.</text>
</comment>
<keyword evidence="3" id="KW-1185">Reference proteome</keyword>
<organism evidence="2 3">
    <name type="scientific">Actinoallomurus acaciae</name>
    <dbReference type="NCBI Taxonomy" id="502577"/>
    <lineage>
        <taxon>Bacteria</taxon>
        <taxon>Bacillati</taxon>
        <taxon>Actinomycetota</taxon>
        <taxon>Actinomycetes</taxon>
        <taxon>Streptosporangiales</taxon>
        <taxon>Thermomonosporaceae</taxon>
        <taxon>Actinoallomurus</taxon>
    </lineage>
</organism>
<proteinExistence type="predicted"/>
<dbReference type="EMBL" id="JBHLZP010000925">
    <property type="protein sequence ID" value="MFB9840107.1"/>
    <property type="molecule type" value="Genomic_DNA"/>
</dbReference>
<sequence length="86" mass="9362">MACWMPRRRPHARPPDRVRDGETILPASAAVDPTVRRVSLARIRAQGRFSVLLSVLLGRAADLAASGLDRGPARLRGLEGLRRLAA</sequence>
<gene>
    <name evidence="2" type="ORF">ACFFNX_48965</name>
</gene>
<feature type="compositionally biased region" description="Basic residues" evidence="1">
    <location>
        <begin position="1"/>
        <end position="12"/>
    </location>
</feature>
<reference evidence="2 3" key="1">
    <citation type="submission" date="2024-09" db="EMBL/GenBank/DDBJ databases">
        <authorList>
            <person name="Sun Q."/>
            <person name="Mori K."/>
        </authorList>
    </citation>
    <scope>NUCLEOTIDE SEQUENCE [LARGE SCALE GENOMIC DNA]</scope>
    <source>
        <strain evidence="2 3">TBRC 0563</strain>
    </source>
</reference>
<evidence type="ECO:0000256" key="1">
    <source>
        <dbReference type="SAM" id="MobiDB-lite"/>
    </source>
</evidence>
<dbReference type="RefSeq" id="WP_378213325.1">
    <property type="nucleotide sequence ID" value="NZ_JBHLZP010000925.1"/>
</dbReference>
<feature type="region of interest" description="Disordered" evidence="1">
    <location>
        <begin position="1"/>
        <end position="20"/>
    </location>
</feature>
<evidence type="ECO:0000313" key="3">
    <source>
        <dbReference type="Proteomes" id="UP001589627"/>
    </source>
</evidence>
<dbReference type="Proteomes" id="UP001589627">
    <property type="component" value="Unassembled WGS sequence"/>
</dbReference>
<name>A0ABV5Z1K4_9ACTN</name>
<feature type="non-terminal residue" evidence="2">
    <location>
        <position position="86"/>
    </location>
</feature>
<accession>A0ABV5Z1K4</accession>